<dbReference type="AlphaFoldDB" id="C6H4Z2"/>
<dbReference type="VEuPathDB" id="FungiDB:HCDG_00313"/>
<dbReference type="OrthoDB" id="193478at2759"/>
<dbReference type="HOGENOM" id="CLU_2157650_0_0_1"/>
<evidence type="ECO:0000313" key="2">
    <source>
        <dbReference type="Proteomes" id="UP000002624"/>
    </source>
</evidence>
<dbReference type="Proteomes" id="UP000002624">
    <property type="component" value="Unassembled WGS sequence"/>
</dbReference>
<gene>
    <name evidence="1" type="ORF">HCDG_00313</name>
</gene>
<evidence type="ECO:0000313" key="1">
    <source>
        <dbReference type="EMBL" id="EER44734.1"/>
    </source>
</evidence>
<dbReference type="EMBL" id="GG692419">
    <property type="protein sequence ID" value="EER44734.1"/>
    <property type="molecule type" value="Genomic_DNA"/>
</dbReference>
<protein>
    <submittedName>
        <fullName evidence="1">Uncharacterized protein</fullName>
    </submittedName>
</protein>
<sequence length="111" mass="12281">MAVEPIEILSLYTHGFGTNQRRTPATRAAQSLDAQRMDLLSVLMHYYPAGHAHDMTNKRRGYLDCDAYYSGDDLNKQVLVQAKYRGGVNAMNAGDTFAFQGSLRTTHVAGV</sequence>
<proteinExistence type="predicted"/>
<organism evidence="1 2">
    <name type="scientific">Ajellomyces capsulatus (strain H143)</name>
    <name type="common">Darling's disease fungus</name>
    <name type="synonym">Histoplasma capsulatum</name>
    <dbReference type="NCBI Taxonomy" id="544712"/>
    <lineage>
        <taxon>Eukaryota</taxon>
        <taxon>Fungi</taxon>
        <taxon>Dikarya</taxon>
        <taxon>Ascomycota</taxon>
        <taxon>Pezizomycotina</taxon>
        <taxon>Eurotiomycetes</taxon>
        <taxon>Eurotiomycetidae</taxon>
        <taxon>Onygenales</taxon>
        <taxon>Ajellomycetaceae</taxon>
        <taxon>Histoplasma</taxon>
    </lineage>
</organism>
<reference evidence="2" key="1">
    <citation type="submission" date="2009-05" db="EMBL/GenBank/DDBJ databases">
        <title>The genome sequence of Ajellomyces capsulatus strain H143.</title>
        <authorList>
            <person name="Champion M."/>
            <person name="Cuomo C.A."/>
            <person name="Ma L.-J."/>
            <person name="Henn M.R."/>
            <person name="Sil A."/>
            <person name="Goldman B."/>
            <person name="Young S.K."/>
            <person name="Kodira C.D."/>
            <person name="Zeng Q."/>
            <person name="Koehrsen M."/>
            <person name="Alvarado L."/>
            <person name="Berlin A.M."/>
            <person name="Borenstein D."/>
            <person name="Chen Z."/>
            <person name="Engels R."/>
            <person name="Freedman E."/>
            <person name="Gellesch M."/>
            <person name="Goldberg J."/>
            <person name="Griggs A."/>
            <person name="Gujja S."/>
            <person name="Heiman D.I."/>
            <person name="Hepburn T.A."/>
            <person name="Howarth C."/>
            <person name="Jen D."/>
            <person name="Larson L."/>
            <person name="Lewis B."/>
            <person name="Mehta T."/>
            <person name="Park D."/>
            <person name="Pearson M."/>
            <person name="Roberts A."/>
            <person name="Saif S."/>
            <person name="Shea T.D."/>
            <person name="Shenoy N."/>
            <person name="Sisk P."/>
            <person name="Stolte C."/>
            <person name="Sykes S."/>
            <person name="Walk T."/>
            <person name="White J."/>
            <person name="Yandava C."/>
            <person name="Klein B."/>
            <person name="McEwen J.G."/>
            <person name="Puccia R."/>
            <person name="Goldman G.H."/>
            <person name="Felipe M.S."/>
            <person name="Nino-Vega G."/>
            <person name="San-Blas G."/>
            <person name="Taylor J.W."/>
            <person name="Mendoza L."/>
            <person name="Galagan J.E."/>
            <person name="Nusbaum C."/>
            <person name="Birren B.W."/>
        </authorList>
    </citation>
    <scope>NUCLEOTIDE SEQUENCE [LARGE SCALE GENOMIC DNA]</scope>
    <source>
        <strain evidence="2">H143</strain>
    </source>
</reference>
<accession>C6H4Z2</accession>
<name>C6H4Z2_AJECH</name>